<dbReference type="AlphaFoldDB" id="A0A0T9RMM5"/>
<keyword evidence="1" id="KW-0472">Membrane</keyword>
<evidence type="ECO:0000313" key="3">
    <source>
        <dbReference type="Proteomes" id="UP000038204"/>
    </source>
</evidence>
<dbReference type="EMBL" id="CQBK01000054">
    <property type="protein sequence ID" value="CNI72256.1"/>
    <property type="molecule type" value="Genomic_DNA"/>
</dbReference>
<evidence type="ECO:0000313" key="2">
    <source>
        <dbReference type="EMBL" id="CNI72256.1"/>
    </source>
</evidence>
<name>A0A0T9RMM5_9GAMM</name>
<proteinExistence type="predicted"/>
<gene>
    <name evidence="2" type="ORF">ERS008667_04176</name>
</gene>
<evidence type="ECO:0000256" key="1">
    <source>
        <dbReference type="SAM" id="Phobius"/>
    </source>
</evidence>
<reference evidence="2 3" key="1">
    <citation type="submission" date="2015-03" db="EMBL/GenBank/DDBJ databases">
        <authorList>
            <person name="Murphy D."/>
        </authorList>
    </citation>
    <scope>NUCLEOTIDE SEQUENCE [LARGE SCALE GENOMIC DNA]</scope>
    <source>
        <strain evidence="2 3">Y233</strain>
    </source>
</reference>
<dbReference type="Proteomes" id="UP000038204">
    <property type="component" value="Unassembled WGS sequence"/>
</dbReference>
<protein>
    <submittedName>
        <fullName evidence="2">Uncharacterized protein</fullName>
    </submittedName>
</protein>
<keyword evidence="1" id="KW-0812">Transmembrane</keyword>
<organism evidence="2 3">
    <name type="scientific">Yersinia similis</name>
    <dbReference type="NCBI Taxonomy" id="367190"/>
    <lineage>
        <taxon>Bacteria</taxon>
        <taxon>Pseudomonadati</taxon>
        <taxon>Pseudomonadota</taxon>
        <taxon>Gammaproteobacteria</taxon>
        <taxon>Enterobacterales</taxon>
        <taxon>Yersiniaceae</taxon>
        <taxon>Yersinia</taxon>
    </lineage>
</organism>
<feature type="transmembrane region" description="Helical" evidence="1">
    <location>
        <begin position="44"/>
        <end position="62"/>
    </location>
</feature>
<sequence>MKKENLYVLLILIISNVTYANRYLDDSNSDIYEYTGGRHSSNFIAIIGTFLYYTWGYTVFFRERTSKKCLIISVSLSLITTVLFVKYIFNYQGGGIIAIIPIVAPFIINMARPYIPSKYLL</sequence>
<accession>A0A0T9RMM5</accession>
<feature type="transmembrane region" description="Helical" evidence="1">
    <location>
        <begin position="69"/>
        <end position="89"/>
    </location>
</feature>
<keyword evidence="1" id="KW-1133">Transmembrane helix</keyword>
<feature type="transmembrane region" description="Helical" evidence="1">
    <location>
        <begin position="95"/>
        <end position="115"/>
    </location>
</feature>